<sequence length="27" mass="3119">FFLVTHDMKLLDGWLFSVDILPHSTDA</sequence>
<name>A0A699KJF7_TANCI</name>
<gene>
    <name evidence="1" type="ORF">Tci_669993</name>
</gene>
<evidence type="ECO:0000313" key="1">
    <source>
        <dbReference type="EMBL" id="GFA98021.1"/>
    </source>
</evidence>
<protein>
    <submittedName>
        <fullName evidence="1">Uncharacterized protein</fullName>
    </submittedName>
</protein>
<proteinExistence type="predicted"/>
<organism evidence="1">
    <name type="scientific">Tanacetum cinerariifolium</name>
    <name type="common">Dalmatian daisy</name>
    <name type="synonym">Chrysanthemum cinerariifolium</name>
    <dbReference type="NCBI Taxonomy" id="118510"/>
    <lineage>
        <taxon>Eukaryota</taxon>
        <taxon>Viridiplantae</taxon>
        <taxon>Streptophyta</taxon>
        <taxon>Embryophyta</taxon>
        <taxon>Tracheophyta</taxon>
        <taxon>Spermatophyta</taxon>
        <taxon>Magnoliopsida</taxon>
        <taxon>eudicotyledons</taxon>
        <taxon>Gunneridae</taxon>
        <taxon>Pentapetalae</taxon>
        <taxon>asterids</taxon>
        <taxon>campanulids</taxon>
        <taxon>Asterales</taxon>
        <taxon>Asteraceae</taxon>
        <taxon>Asteroideae</taxon>
        <taxon>Anthemideae</taxon>
        <taxon>Anthemidinae</taxon>
        <taxon>Tanacetum</taxon>
    </lineage>
</organism>
<accession>A0A699KJF7</accession>
<comment type="caution">
    <text evidence="1">The sequence shown here is derived from an EMBL/GenBank/DDBJ whole genome shotgun (WGS) entry which is preliminary data.</text>
</comment>
<feature type="non-terminal residue" evidence="1">
    <location>
        <position position="1"/>
    </location>
</feature>
<reference evidence="1" key="1">
    <citation type="journal article" date="2019" name="Sci. Rep.">
        <title>Draft genome of Tanacetum cinerariifolium, the natural source of mosquito coil.</title>
        <authorList>
            <person name="Yamashiro T."/>
            <person name="Shiraishi A."/>
            <person name="Satake H."/>
            <person name="Nakayama K."/>
        </authorList>
    </citation>
    <scope>NUCLEOTIDE SEQUENCE</scope>
</reference>
<dbReference type="AlphaFoldDB" id="A0A699KJF7"/>
<dbReference type="EMBL" id="BKCJ010526634">
    <property type="protein sequence ID" value="GFA98021.1"/>
    <property type="molecule type" value="Genomic_DNA"/>
</dbReference>